<comment type="catalytic activity">
    <reaction evidence="7">
        <text>L-cysteinyl-[prolipoprotein] + a 1,2-diacyl-sn-glycero-3-phospho-(1'-sn-glycerol) = an S-1,2-diacyl-sn-glyceryl-L-cysteinyl-[prolipoprotein] + sn-glycerol 1-phosphate + H(+)</text>
        <dbReference type="Rhea" id="RHEA:56712"/>
        <dbReference type="Rhea" id="RHEA-COMP:14679"/>
        <dbReference type="Rhea" id="RHEA-COMP:14680"/>
        <dbReference type="ChEBI" id="CHEBI:15378"/>
        <dbReference type="ChEBI" id="CHEBI:29950"/>
        <dbReference type="ChEBI" id="CHEBI:57685"/>
        <dbReference type="ChEBI" id="CHEBI:64716"/>
        <dbReference type="ChEBI" id="CHEBI:140658"/>
        <dbReference type="EC" id="2.5.1.145"/>
    </reaction>
</comment>
<dbReference type="Proteomes" id="UP000204221">
    <property type="component" value="Chromosome"/>
</dbReference>
<dbReference type="PANTHER" id="PTHR30589">
    <property type="entry name" value="PROLIPOPROTEIN DIACYLGLYCERYL TRANSFERASE"/>
    <property type="match status" value="1"/>
</dbReference>
<accession>A0A221W160</accession>
<dbReference type="HAMAP" id="MF_01147">
    <property type="entry name" value="Lgt"/>
    <property type="match status" value="1"/>
</dbReference>
<feature type="region of interest" description="Disordered" evidence="8">
    <location>
        <begin position="280"/>
        <end position="384"/>
    </location>
</feature>
<reference evidence="9 10" key="1">
    <citation type="submission" date="2017-07" db="EMBL/GenBank/DDBJ databases">
        <title>Complete genome sequence of Actinoalloteichus hoggarensis DSM 45943, type strain of Actinoalloteichus hoggarensis.</title>
        <authorList>
            <person name="Ruckert C."/>
            <person name="Nouioui I."/>
            <person name="Willmese J."/>
            <person name="van Wezel G."/>
            <person name="Klenk H.-P."/>
            <person name="Kalinowski J."/>
            <person name="Zotchev S.B."/>
        </authorList>
    </citation>
    <scope>NUCLEOTIDE SEQUENCE [LARGE SCALE GENOMIC DNA]</scope>
    <source>
        <strain evidence="9 10">DSM 45943</strain>
    </source>
</reference>
<feature type="binding site" evidence="7">
    <location>
        <position position="141"/>
    </location>
    <ligand>
        <name>a 1,2-diacyl-sn-glycero-3-phospho-(1'-sn-glycerol)</name>
        <dbReference type="ChEBI" id="CHEBI:64716"/>
    </ligand>
</feature>
<dbReference type="Pfam" id="PF01790">
    <property type="entry name" value="LGT"/>
    <property type="match status" value="1"/>
</dbReference>
<feature type="transmembrane region" description="Helical" evidence="7">
    <location>
        <begin position="223"/>
        <end position="241"/>
    </location>
</feature>
<protein>
    <recommendedName>
        <fullName evidence="7">Phosphatidylglycerol--prolipoprotein diacylglyceryl transferase</fullName>
        <ecNumber evidence="7">2.5.1.145</ecNumber>
    </recommendedName>
</protein>
<evidence type="ECO:0000256" key="1">
    <source>
        <dbReference type="ARBA" id="ARBA00007150"/>
    </source>
</evidence>
<dbReference type="OrthoDB" id="871140at2"/>
<evidence type="ECO:0000256" key="6">
    <source>
        <dbReference type="ARBA" id="ARBA00023136"/>
    </source>
</evidence>
<comment type="similarity">
    <text evidence="1 7">Belongs to the Lgt family.</text>
</comment>
<dbReference type="RefSeq" id="WP_093941022.1">
    <property type="nucleotide sequence ID" value="NZ_CP022521.1"/>
</dbReference>
<comment type="function">
    <text evidence="7">Catalyzes the transfer of the diacylglyceryl group from phosphatidylglycerol to the sulfhydryl group of the N-terminal cysteine of a prolipoprotein, the first step in the formation of mature lipoproteins.</text>
</comment>
<evidence type="ECO:0000256" key="8">
    <source>
        <dbReference type="SAM" id="MobiDB-lite"/>
    </source>
</evidence>
<evidence type="ECO:0000256" key="4">
    <source>
        <dbReference type="ARBA" id="ARBA00022692"/>
    </source>
</evidence>
<feature type="compositionally biased region" description="Basic and acidic residues" evidence="8">
    <location>
        <begin position="280"/>
        <end position="291"/>
    </location>
</feature>
<comment type="pathway">
    <text evidence="7">Protein modification; lipoprotein biosynthesis (diacylglyceryl transfer).</text>
</comment>
<dbReference type="PROSITE" id="PS01311">
    <property type="entry name" value="LGT"/>
    <property type="match status" value="1"/>
</dbReference>
<dbReference type="EMBL" id="CP022521">
    <property type="protein sequence ID" value="ASO19535.1"/>
    <property type="molecule type" value="Genomic_DNA"/>
</dbReference>
<feature type="transmembrane region" description="Helical" evidence="7">
    <location>
        <begin position="194"/>
        <end position="211"/>
    </location>
</feature>
<proteinExistence type="inferred from homology"/>
<keyword evidence="3 7" id="KW-0808">Transferase</keyword>
<evidence type="ECO:0000256" key="3">
    <source>
        <dbReference type="ARBA" id="ARBA00022679"/>
    </source>
</evidence>
<comment type="subcellular location">
    <subcellularLocation>
        <location evidence="7">Cell membrane</location>
        <topology evidence="7">Multi-pass membrane protein</topology>
    </subcellularLocation>
</comment>
<keyword evidence="2 7" id="KW-1003">Cell membrane</keyword>
<dbReference type="NCBIfam" id="TIGR00544">
    <property type="entry name" value="lgt"/>
    <property type="match status" value="1"/>
</dbReference>
<keyword evidence="9" id="KW-0328">Glycosyltransferase</keyword>
<feature type="compositionally biased region" description="Gly residues" evidence="8">
    <location>
        <begin position="362"/>
        <end position="384"/>
    </location>
</feature>
<keyword evidence="4 7" id="KW-0812">Transmembrane</keyword>
<sequence length="384" mass="39642">MFLASIPSPDQGVWRIGPLSIRAYAICILIGIVVAIWWGERRWAARGGEKGTVLDVAVFAVPFGLIGGRLYHVATDYHLYFGEGRNPLDVFAIWNGGLGIWGAIALGGVGAWIACRRRGIPLPMMADALAPGIILAQAIGRLGNWFNQELYGGPTDLPWGLELYQRIDPATGLEDQINGIAVDHTPIAVVHPTFLYELVWNVGVVLLLVWADRRFRLGHGRVFALYVAGYTLGRFWIELMRTDQATMIFGQRINVFTSALVFLGAVAYLILARRGREDPALARGTTPDRDGSTGATGGDSGGPGFAGGTAGTDAGTGTARDDDRPGGSGPGESGSGGTGSGDSGDRAAVSVAPSADVNSSSGGSGSAGGSDGGGGDGGGGGGGD</sequence>
<feature type="compositionally biased region" description="Gly residues" evidence="8">
    <location>
        <begin position="326"/>
        <end position="342"/>
    </location>
</feature>
<evidence type="ECO:0000313" key="9">
    <source>
        <dbReference type="EMBL" id="ASO19535.1"/>
    </source>
</evidence>
<dbReference type="InterPro" id="IPR001640">
    <property type="entry name" value="Lgt"/>
</dbReference>
<dbReference type="EC" id="2.5.1.145" evidence="7"/>
<name>A0A221W160_9PSEU</name>
<keyword evidence="9" id="KW-0449">Lipoprotein</keyword>
<organism evidence="9 10">
    <name type="scientific">Actinoalloteichus hoggarensis</name>
    <dbReference type="NCBI Taxonomy" id="1470176"/>
    <lineage>
        <taxon>Bacteria</taxon>
        <taxon>Bacillati</taxon>
        <taxon>Actinomycetota</taxon>
        <taxon>Actinomycetes</taxon>
        <taxon>Pseudonocardiales</taxon>
        <taxon>Pseudonocardiaceae</taxon>
        <taxon>Actinoalloteichus</taxon>
    </lineage>
</organism>
<feature type="compositionally biased region" description="Gly residues" evidence="8">
    <location>
        <begin position="294"/>
        <end position="310"/>
    </location>
</feature>
<dbReference type="KEGG" id="ahg:AHOG_09455"/>
<feature type="transmembrane region" description="Helical" evidence="7">
    <location>
        <begin position="253"/>
        <end position="271"/>
    </location>
</feature>
<feature type="transmembrane region" description="Helical" evidence="7">
    <location>
        <begin position="20"/>
        <end position="39"/>
    </location>
</feature>
<feature type="transmembrane region" description="Helical" evidence="7">
    <location>
        <begin position="91"/>
        <end position="115"/>
    </location>
</feature>
<feature type="transmembrane region" description="Helical" evidence="7">
    <location>
        <begin position="122"/>
        <end position="140"/>
    </location>
</feature>
<dbReference type="GO" id="GO:0042158">
    <property type="term" value="P:lipoprotein biosynthetic process"/>
    <property type="evidence" value="ECO:0007669"/>
    <property type="project" value="UniProtKB-UniRule"/>
</dbReference>
<gene>
    <name evidence="7 9" type="primary">lgt</name>
    <name evidence="9" type="ORF">AHOG_09455</name>
</gene>
<keyword evidence="5 7" id="KW-1133">Transmembrane helix</keyword>
<dbReference type="PANTHER" id="PTHR30589:SF0">
    <property type="entry name" value="PHOSPHATIDYLGLYCEROL--PROLIPOPROTEIN DIACYLGLYCERYL TRANSFERASE"/>
    <property type="match status" value="1"/>
</dbReference>
<keyword evidence="10" id="KW-1185">Reference proteome</keyword>
<evidence type="ECO:0000256" key="2">
    <source>
        <dbReference type="ARBA" id="ARBA00022475"/>
    </source>
</evidence>
<evidence type="ECO:0000256" key="5">
    <source>
        <dbReference type="ARBA" id="ARBA00022989"/>
    </source>
</evidence>
<dbReference type="UniPathway" id="UPA00664"/>
<evidence type="ECO:0000313" key="10">
    <source>
        <dbReference type="Proteomes" id="UP000204221"/>
    </source>
</evidence>
<dbReference type="GO" id="GO:0008961">
    <property type="term" value="F:phosphatidylglycerol-prolipoprotein diacylglyceryl transferase activity"/>
    <property type="evidence" value="ECO:0007669"/>
    <property type="project" value="UniProtKB-UniRule"/>
</dbReference>
<feature type="transmembrane region" description="Helical" evidence="7">
    <location>
        <begin position="51"/>
        <end position="71"/>
    </location>
</feature>
<keyword evidence="6 7" id="KW-0472">Membrane</keyword>
<evidence type="ECO:0000256" key="7">
    <source>
        <dbReference type="HAMAP-Rule" id="MF_01147"/>
    </source>
</evidence>
<dbReference type="GO" id="GO:0005886">
    <property type="term" value="C:plasma membrane"/>
    <property type="evidence" value="ECO:0007669"/>
    <property type="project" value="UniProtKB-SubCell"/>
</dbReference>
<dbReference type="AlphaFoldDB" id="A0A221W160"/>